<dbReference type="InterPro" id="IPR036188">
    <property type="entry name" value="FAD/NAD-bd_sf"/>
</dbReference>
<dbReference type="Pfam" id="PF05199">
    <property type="entry name" value="GMC_oxred_C"/>
    <property type="match status" value="1"/>
</dbReference>
<feature type="domain" description="Glucose-methanol-choline oxidoreductase N-terminal" evidence="7">
    <location>
        <begin position="356"/>
        <end position="370"/>
    </location>
</feature>
<dbReference type="InterPro" id="IPR012132">
    <property type="entry name" value="GMC_OxRdtase"/>
</dbReference>
<dbReference type="InParanoid" id="A0A165C6G6"/>
<keyword evidence="3" id="KW-0285">Flavoprotein</keyword>
<feature type="active site" description="Proton donor" evidence="5">
    <location>
        <position position="606"/>
    </location>
</feature>
<evidence type="ECO:0000313" key="9">
    <source>
        <dbReference type="Proteomes" id="UP000076871"/>
    </source>
</evidence>
<keyword evidence="4 6" id="KW-0274">FAD</keyword>
<dbReference type="PANTHER" id="PTHR11552:SF147">
    <property type="entry name" value="CHOLINE DEHYDROGENASE, MITOCHONDRIAL"/>
    <property type="match status" value="1"/>
</dbReference>
<dbReference type="SUPFAM" id="SSF54373">
    <property type="entry name" value="FAD-linked reductases, C-terminal domain"/>
    <property type="match status" value="1"/>
</dbReference>
<evidence type="ECO:0000256" key="6">
    <source>
        <dbReference type="PIRSR" id="PIRSR000137-2"/>
    </source>
</evidence>
<dbReference type="AlphaFoldDB" id="A0A165C6G6"/>
<organism evidence="8 9">
    <name type="scientific">Laetiporus sulphureus 93-53</name>
    <dbReference type="NCBI Taxonomy" id="1314785"/>
    <lineage>
        <taxon>Eukaryota</taxon>
        <taxon>Fungi</taxon>
        <taxon>Dikarya</taxon>
        <taxon>Basidiomycota</taxon>
        <taxon>Agaricomycotina</taxon>
        <taxon>Agaricomycetes</taxon>
        <taxon>Polyporales</taxon>
        <taxon>Laetiporus</taxon>
    </lineage>
</organism>
<evidence type="ECO:0000256" key="4">
    <source>
        <dbReference type="ARBA" id="ARBA00022827"/>
    </source>
</evidence>
<comment type="cofactor">
    <cofactor evidence="1 6">
        <name>FAD</name>
        <dbReference type="ChEBI" id="CHEBI:57692"/>
    </cofactor>
</comment>
<reference evidence="8 9" key="1">
    <citation type="journal article" date="2016" name="Mol. Biol. Evol.">
        <title>Comparative Genomics of Early-Diverging Mushroom-Forming Fungi Provides Insights into the Origins of Lignocellulose Decay Capabilities.</title>
        <authorList>
            <person name="Nagy L.G."/>
            <person name="Riley R."/>
            <person name="Tritt A."/>
            <person name="Adam C."/>
            <person name="Daum C."/>
            <person name="Floudas D."/>
            <person name="Sun H."/>
            <person name="Yadav J.S."/>
            <person name="Pangilinan J."/>
            <person name="Larsson K.H."/>
            <person name="Matsuura K."/>
            <person name="Barry K."/>
            <person name="Labutti K."/>
            <person name="Kuo R."/>
            <person name="Ohm R.A."/>
            <person name="Bhattacharya S.S."/>
            <person name="Shirouzu T."/>
            <person name="Yoshinaga Y."/>
            <person name="Martin F.M."/>
            <person name="Grigoriev I.V."/>
            <person name="Hibbett D.S."/>
        </authorList>
    </citation>
    <scope>NUCLEOTIDE SEQUENCE [LARGE SCALE GENOMIC DNA]</scope>
    <source>
        <strain evidence="8 9">93-53</strain>
    </source>
</reference>
<protein>
    <submittedName>
        <fullName evidence="8">GMC oxidoreductase</fullName>
    </submittedName>
</protein>
<feature type="active site" description="Proton acceptor" evidence="5">
    <location>
        <position position="649"/>
    </location>
</feature>
<dbReference type="GO" id="GO:0016614">
    <property type="term" value="F:oxidoreductase activity, acting on CH-OH group of donors"/>
    <property type="evidence" value="ECO:0007669"/>
    <property type="project" value="InterPro"/>
</dbReference>
<evidence type="ECO:0000259" key="7">
    <source>
        <dbReference type="PROSITE" id="PS00624"/>
    </source>
</evidence>
<sequence length="672" mass="72788">MQPRQVQLTETINRLVALLRTPAVAKALRTVLATTAVLGALRVVLRHLFSNKTVPKVISDPGRVGRQVKSSEDQYDPEEYDVVIVGGGTAGCVLASRLSEDPTIRVLLLEAGKSSAQNPLARVPVLYQRFFHSGSDYNLYTVPQVNAGAKSRYWPRGRMLGGCSSMNAMIFHHSAPSDYDEWAAMQHGQEGASGWTYEDFNRYFTKFEKFHPSKEYSLVDVALRGSAGPLDVGYYGYASDTSKTFLEACDKAGLPNVPDFNTHKGTLGSSKLVRLSVTFIDPQMRRATTESAYLTPEVLARPNLVVATQAQVTKIVLGQTVEGGEVVVRAVAVRFKNGQGKTFEVKAKKEVVVSAGAVHTPQILMLSGIGPSDHLAEHNIPVLVDLPGVGAHLMDHPSVDYHFRDKSRSMISGLNSDPGSVLKPRNILMAMSVMLQYALFRSGPMTSNVAEAAAFARSSDTSLYSADGIPADSTSGPGAPDIELFVSPLSWTEHGFGRFPKGHHFALHTVLLRPTSKGTIRLQSSDPSDAPIIDPQYLSTDHDVAVLVRAARLVGRLIQTEPLSSLLDPTGLALSEPVDILNHNLHEMTDGQIAKLVRNRVETLYHPTSTARMAPREEGGVVDPYLRVYGVKGLRVVDASVFPLITSGHTVSPTIAVAEKAADLIKDAVKSV</sequence>
<dbReference type="InterPro" id="IPR007867">
    <property type="entry name" value="GMC_OxRtase_C"/>
</dbReference>
<dbReference type="InterPro" id="IPR000172">
    <property type="entry name" value="GMC_OxRdtase_N"/>
</dbReference>
<evidence type="ECO:0000256" key="1">
    <source>
        <dbReference type="ARBA" id="ARBA00001974"/>
    </source>
</evidence>
<evidence type="ECO:0000313" key="8">
    <source>
        <dbReference type="EMBL" id="KZT02285.1"/>
    </source>
</evidence>
<evidence type="ECO:0000256" key="3">
    <source>
        <dbReference type="ARBA" id="ARBA00022630"/>
    </source>
</evidence>
<feature type="binding site" evidence="6">
    <location>
        <position position="312"/>
    </location>
    <ligand>
        <name>FAD</name>
        <dbReference type="ChEBI" id="CHEBI:57692"/>
    </ligand>
</feature>
<dbReference type="PROSITE" id="PS00624">
    <property type="entry name" value="GMC_OXRED_2"/>
    <property type="match status" value="1"/>
</dbReference>
<evidence type="ECO:0000256" key="5">
    <source>
        <dbReference type="PIRSR" id="PIRSR000137-1"/>
    </source>
</evidence>
<accession>A0A165C6G6</accession>
<dbReference type="Proteomes" id="UP000076871">
    <property type="component" value="Unassembled WGS sequence"/>
</dbReference>
<dbReference type="PANTHER" id="PTHR11552">
    <property type="entry name" value="GLUCOSE-METHANOL-CHOLINE GMC OXIDOREDUCTASE"/>
    <property type="match status" value="1"/>
</dbReference>
<dbReference type="Gene3D" id="3.50.50.60">
    <property type="entry name" value="FAD/NAD(P)-binding domain"/>
    <property type="match status" value="1"/>
</dbReference>
<dbReference type="Pfam" id="PF00732">
    <property type="entry name" value="GMC_oxred_N"/>
    <property type="match status" value="1"/>
</dbReference>
<dbReference type="EMBL" id="KV427654">
    <property type="protein sequence ID" value="KZT02285.1"/>
    <property type="molecule type" value="Genomic_DNA"/>
</dbReference>
<gene>
    <name evidence="8" type="ORF">LAESUDRAFT_730475</name>
</gene>
<comment type="similarity">
    <text evidence="2">Belongs to the GMC oxidoreductase family.</text>
</comment>
<evidence type="ECO:0000256" key="2">
    <source>
        <dbReference type="ARBA" id="ARBA00010790"/>
    </source>
</evidence>
<proteinExistence type="inferred from homology"/>
<dbReference type="PIRSF" id="PIRSF000137">
    <property type="entry name" value="Alcohol_oxidase"/>
    <property type="match status" value="1"/>
</dbReference>
<dbReference type="GO" id="GO:0050660">
    <property type="term" value="F:flavin adenine dinucleotide binding"/>
    <property type="evidence" value="ECO:0007669"/>
    <property type="project" value="InterPro"/>
</dbReference>
<keyword evidence="9" id="KW-1185">Reference proteome</keyword>
<dbReference type="STRING" id="1314785.A0A165C6G6"/>
<dbReference type="GeneID" id="63826867"/>
<name>A0A165C6G6_9APHY</name>
<dbReference type="RefSeq" id="XP_040760025.1">
    <property type="nucleotide sequence ID" value="XM_040909838.1"/>
</dbReference>
<dbReference type="Gene3D" id="3.30.560.10">
    <property type="entry name" value="Glucose Oxidase, domain 3"/>
    <property type="match status" value="1"/>
</dbReference>
<dbReference type="SUPFAM" id="SSF51905">
    <property type="entry name" value="FAD/NAD(P)-binding domain"/>
    <property type="match status" value="1"/>
</dbReference>
<dbReference type="OrthoDB" id="269227at2759"/>